<dbReference type="EMBL" id="BARV01020858">
    <property type="protein sequence ID" value="GAI18610.1"/>
    <property type="molecule type" value="Genomic_DNA"/>
</dbReference>
<reference evidence="2" key="1">
    <citation type="journal article" date="2014" name="Front. Microbiol.">
        <title>High frequency of phylogenetically diverse reductive dehalogenase-homologous genes in deep subseafloor sedimentary metagenomes.</title>
        <authorList>
            <person name="Kawai M."/>
            <person name="Futagami T."/>
            <person name="Toyoda A."/>
            <person name="Takaki Y."/>
            <person name="Nishi S."/>
            <person name="Hori S."/>
            <person name="Arai W."/>
            <person name="Tsubouchi T."/>
            <person name="Morono Y."/>
            <person name="Uchiyama I."/>
            <person name="Ito T."/>
            <person name="Fujiyama A."/>
            <person name="Inagaki F."/>
            <person name="Takami H."/>
        </authorList>
    </citation>
    <scope>NUCLEOTIDE SEQUENCE</scope>
    <source>
        <strain evidence="2">Expedition CK06-06</strain>
    </source>
</reference>
<name>X1MV78_9ZZZZ</name>
<comment type="caution">
    <text evidence="2">The sequence shown here is derived from an EMBL/GenBank/DDBJ whole genome shotgun (WGS) entry which is preliminary data.</text>
</comment>
<feature type="non-terminal residue" evidence="2">
    <location>
        <position position="241"/>
    </location>
</feature>
<protein>
    <submittedName>
        <fullName evidence="2">Uncharacterized protein</fullName>
    </submittedName>
</protein>
<gene>
    <name evidence="2" type="ORF">S06H3_34701</name>
</gene>
<organism evidence="2">
    <name type="scientific">marine sediment metagenome</name>
    <dbReference type="NCBI Taxonomy" id="412755"/>
    <lineage>
        <taxon>unclassified sequences</taxon>
        <taxon>metagenomes</taxon>
        <taxon>ecological metagenomes</taxon>
    </lineage>
</organism>
<keyword evidence="1" id="KW-0812">Transmembrane</keyword>
<accession>X1MV78</accession>
<evidence type="ECO:0000256" key="1">
    <source>
        <dbReference type="SAM" id="Phobius"/>
    </source>
</evidence>
<proteinExistence type="predicted"/>
<keyword evidence="1" id="KW-1133">Transmembrane helix</keyword>
<sequence length="241" mass="27218">MARKNNNTIILIIGAVILAMLFLPNLGLFAIEEDRINYENQNPSQDLPGEEEFLINPPDYNPRAGILYPIFSTIFSTIDPNVIRIPATYTDTYCWDWGDREASYKPNILDDIGSNELSNEYEICQGIAQFDLSDLPPNTQIIDVELNIRLMGVLSEEGNGVWAGFGLFPDLENYNPKPSTQEEKEAIIGELLGLRLSPIVDYEFQDSGIHSQEHAWFSFDITTESVKDEIIDNIDGDPHDM</sequence>
<feature type="transmembrane region" description="Helical" evidence="1">
    <location>
        <begin position="9"/>
        <end position="31"/>
    </location>
</feature>
<dbReference type="AlphaFoldDB" id="X1MV78"/>
<evidence type="ECO:0000313" key="2">
    <source>
        <dbReference type="EMBL" id="GAI18610.1"/>
    </source>
</evidence>
<keyword evidence="1" id="KW-0472">Membrane</keyword>